<evidence type="ECO:0000256" key="1">
    <source>
        <dbReference type="ARBA" id="ARBA00004431"/>
    </source>
</evidence>
<comment type="subcellular location">
    <subcellularLocation>
        <location evidence="1">Cell septum</location>
    </subcellularLocation>
</comment>
<keyword evidence="5" id="KW-0717">Septation</keyword>
<comment type="similarity">
    <text evidence="2">Belongs to the SsgA family.</text>
</comment>
<dbReference type="Gene3D" id="2.30.31.20">
    <property type="entry name" value="Sporulation-specific cell division protein SsgB"/>
    <property type="match status" value="1"/>
</dbReference>
<evidence type="ECO:0000256" key="2">
    <source>
        <dbReference type="ARBA" id="ARBA00009323"/>
    </source>
</evidence>
<evidence type="ECO:0000313" key="8">
    <source>
        <dbReference type="EMBL" id="UUY51306.1"/>
    </source>
</evidence>
<evidence type="ECO:0000256" key="3">
    <source>
        <dbReference type="ARBA" id="ARBA00022618"/>
    </source>
</evidence>
<dbReference type="Proteomes" id="UP001057738">
    <property type="component" value="Chromosome"/>
</dbReference>
<reference evidence="8" key="1">
    <citation type="submission" date="2022-08" db="EMBL/GenBank/DDBJ databases">
        <authorList>
            <person name="Tian L."/>
        </authorList>
    </citation>
    <scope>NUCLEOTIDE SEQUENCE</scope>
    <source>
        <strain evidence="8">CM253</strain>
    </source>
</reference>
<organism evidence="8 9">
    <name type="scientific">Streptomyces yangpuensis</name>
    <dbReference type="NCBI Taxonomy" id="1648182"/>
    <lineage>
        <taxon>Bacteria</taxon>
        <taxon>Bacillati</taxon>
        <taxon>Actinomycetota</taxon>
        <taxon>Actinomycetes</taxon>
        <taxon>Kitasatosporales</taxon>
        <taxon>Streptomycetaceae</taxon>
        <taxon>Streptomyces</taxon>
    </lineage>
</organism>
<keyword evidence="6" id="KW-0131">Cell cycle</keyword>
<evidence type="ECO:0000313" key="9">
    <source>
        <dbReference type="Proteomes" id="UP001057738"/>
    </source>
</evidence>
<accession>A0ABY5Q4E4</accession>
<name>A0ABY5Q4E4_9ACTN</name>
<evidence type="ECO:0000256" key="4">
    <source>
        <dbReference type="ARBA" id="ARBA00022969"/>
    </source>
</evidence>
<dbReference type="InterPro" id="IPR038658">
    <property type="entry name" value="SsgB_sf"/>
</dbReference>
<gene>
    <name evidence="8" type="ORF">NRK68_31210</name>
</gene>
<proteinExistence type="inferred from homology"/>
<feature type="region of interest" description="Disordered" evidence="7">
    <location>
        <begin position="1"/>
        <end position="26"/>
    </location>
</feature>
<evidence type="ECO:0000256" key="6">
    <source>
        <dbReference type="ARBA" id="ARBA00023306"/>
    </source>
</evidence>
<dbReference type="Pfam" id="PF04686">
    <property type="entry name" value="SsgA"/>
    <property type="match status" value="1"/>
</dbReference>
<keyword evidence="9" id="KW-1185">Reference proteome</keyword>
<dbReference type="InterPro" id="IPR006776">
    <property type="entry name" value="SsgB"/>
</dbReference>
<evidence type="ECO:0000256" key="7">
    <source>
        <dbReference type="SAM" id="MobiDB-lite"/>
    </source>
</evidence>
<keyword evidence="3" id="KW-0132">Cell division</keyword>
<evidence type="ECO:0000256" key="5">
    <source>
        <dbReference type="ARBA" id="ARBA00023210"/>
    </source>
</evidence>
<dbReference type="EMBL" id="CP102514">
    <property type="protein sequence ID" value="UUY51306.1"/>
    <property type="molecule type" value="Genomic_DNA"/>
</dbReference>
<feature type="compositionally biased region" description="Low complexity" evidence="7">
    <location>
        <begin position="10"/>
        <end position="23"/>
    </location>
</feature>
<dbReference type="GeneID" id="95577998"/>
<sequence length="157" mass="17752">MDHRPRAPEQHPTQQHPTQNPTERSLTWTTGIHQVRTRLRFPLRATFHWSPRTPLGVEVTFHPVGADPVTWVIGRDLLARGLRTLAGTGEVRVRPADGPGRAGQVVLRLGAEEPYALFVLDRAGLTRWLEETWALVPAGAEAERLDWEFFDNLLADR</sequence>
<dbReference type="RefSeq" id="WP_183064516.1">
    <property type="nucleotide sequence ID" value="NZ_CP102514.1"/>
</dbReference>
<keyword evidence="4" id="KW-0749">Sporulation</keyword>
<protein>
    <submittedName>
        <fullName evidence="8">SsgA family sporulation/cell division regulator</fullName>
    </submittedName>
</protein>